<dbReference type="Gene3D" id="3.40.50.2300">
    <property type="match status" value="1"/>
</dbReference>
<dbReference type="EC" id="2.7.13.3" evidence="2"/>
<evidence type="ECO:0000256" key="4">
    <source>
        <dbReference type="ARBA" id="ARBA00023012"/>
    </source>
</evidence>
<dbReference type="CDD" id="cd00082">
    <property type="entry name" value="HisKA"/>
    <property type="match status" value="1"/>
</dbReference>
<dbReference type="Gene3D" id="3.30.565.10">
    <property type="entry name" value="Histidine kinase-like ATPase, C-terminal domain"/>
    <property type="match status" value="1"/>
</dbReference>
<keyword evidence="3 5" id="KW-0597">Phosphoprotein</keyword>
<keyword evidence="10" id="KW-1185">Reference proteome</keyword>
<dbReference type="Gene3D" id="1.10.287.130">
    <property type="match status" value="1"/>
</dbReference>
<dbReference type="SMART" id="SM00387">
    <property type="entry name" value="HATPase_c"/>
    <property type="match status" value="1"/>
</dbReference>
<feature type="domain" description="Histidine kinase" evidence="7">
    <location>
        <begin position="299"/>
        <end position="520"/>
    </location>
</feature>
<dbReference type="SUPFAM" id="SSF47384">
    <property type="entry name" value="Homodimeric domain of signal transducing histidine kinase"/>
    <property type="match status" value="1"/>
</dbReference>
<dbReference type="SMART" id="SM00448">
    <property type="entry name" value="REC"/>
    <property type="match status" value="1"/>
</dbReference>
<evidence type="ECO:0000259" key="7">
    <source>
        <dbReference type="PROSITE" id="PS50109"/>
    </source>
</evidence>
<comment type="catalytic activity">
    <reaction evidence="1">
        <text>ATP + protein L-histidine = ADP + protein N-phospho-L-histidine.</text>
        <dbReference type="EC" id="2.7.13.3"/>
    </reaction>
</comment>
<dbReference type="InterPro" id="IPR036097">
    <property type="entry name" value="HisK_dim/P_sf"/>
</dbReference>
<gene>
    <name evidence="9" type="ORF">BXP70_26855</name>
</gene>
<dbReference type="NCBIfam" id="TIGR00229">
    <property type="entry name" value="sensory_box"/>
    <property type="match status" value="1"/>
</dbReference>
<dbReference type="Pfam" id="PF02518">
    <property type="entry name" value="HATPase_c"/>
    <property type="match status" value="1"/>
</dbReference>
<dbReference type="PANTHER" id="PTHR45339">
    <property type="entry name" value="HYBRID SIGNAL TRANSDUCTION HISTIDINE KINASE J"/>
    <property type="match status" value="1"/>
</dbReference>
<dbReference type="PRINTS" id="PR00344">
    <property type="entry name" value="BCTRLSENSOR"/>
</dbReference>
<comment type="caution">
    <text evidence="9">The sequence shown here is derived from an EMBL/GenBank/DDBJ whole genome shotgun (WGS) entry which is preliminary data.</text>
</comment>
<evidence type="ECO:0000259" key="8">
    <source>
        <dbReference type="PROSITE" id="PS50110"/>
    </source>
</evidence>
<dbReference type="InterPro" id="IPR001789">
    <property type="entry name" value="Sig_transdc_resp-reg_receiver"/>
</dbReference>
<evidence type="ECO:0000313" key="10">
    <source>
        <dbReference type="Proteomes" id="UP000194873"/>
    </source>
</evidence>
<evidence type="ECO:0000313" key="9">
    <source>
        <dbReference type="EMBL" id="OUJ69170.1"/>
    </source>
</evidence>
<dbReference type="Pfam" id="PF00072">
    <property type="entry name" value="Response_reg"/>
    <property type="match status" value="1"/>
</dbReference>
<evidence type="ECO:0000256" key="1">
    <source>
        <dbReference type="ARBA" id="ARBA00000085"/>
    </source>
</evidence>
<protein>
    <recommendedName>
        <fullName evidence="2">histidine kinase</fullName>
        <ecNumber evidence="2">2.7.13.3</ecNumber>
    </recommendedName>
</protein>
<evidence type="ECO:0000256" key="2">
    <source>
        <dbReference type="ARBA" id="ARBA00012438"/>
    </source>
</evidence>
<sequence length="675" mass="73798">MDTSSAPLSYQCPEQVVQARLAQWLQHAPEPVCVLAGPAFVYTLVNPAYQRLFPGRTLLGLPLLHALPELATHPIPQLLQHVYSTGEPAERRELLVPIARHAEGPVEDCYFNFTYQARLDEQGHVDGVIVFAHEVTEHVRTRERLEAVNQHLEAQVAQRTRELEQQRAFLRLVVDTLPNVIYVVQEDGELVFTNAACQHGGPCAAPVAALSSQSQPLELVNQLRGWRQQVLRSQQPLTQELAVALPSGETRHWQVHLRPFQGEHERAQVLVISTDVTALKQAQQQAEESARVQEAFLARMSHEIRTPLNGVLGLTALLEKTNLSATQQRYVHTMQRAGQQLLALVNDVLDLTKLSNAPLPLEQLPLDVEELVQGVAQTLGAVAEQQGLSLQVVWNIAGSLRVRSDANRLRQVLLNLLSNALKFTQYGQVQLGATVLRNTPSEVTMRFWVQDTGIGIAPEQQEHIFEAFVQASTDTSQHYGGTGLGLAISAQLVQQLGGWLHVGSALGEGTTFSFTLPLARADQETVAEAGSTPHSTYASLQGLRVLLAEDNLVNQWIATVMLEQWGVHVHAVTNGTEALAQLQMQAYDAALLDIQMPGLTGVEVTQAVRQLGDPTRAAVPIIALTANAFASDQQHYLAAGMSACLSKPFAEEALAHMLLQLTGSGRATAAGPDRR</sequence>
<dbReference type="EMBL" id="MTSE01000037">
    <property type="protein sequence ID" value="OUJ69170.1"/>
    <property type="molecule type" value="Genomic_DNA"/>
</dbReference>
<keyword evidence="6" id="KW-0175">Coiled coil</keyword>
<dbReference type="InterPro" id="IPR005467">
    <property type="entry name" value="His_kinase_dom"/>
</dbReference>
<dbReference type="PROSITE" id="PS50109">
    <property type="entry name" value="HIS_KIN"/>
    <property type="match status" value="1"/>
</dbReference>
<dbReference type="InterPro" id="IPR000014">
    <property type="entry name" value="PAS"/>
</dbReference>
<dbReference type="InterPro" id="IPR003594">
    <property type="entry name" value="HATPase_dom"/>
</dbReference>
<feature type="domain" description="Response regulatory" evidence="8">
    <location>
        <begin position="544"/>
        <end position="662"/>
    </location>
</feature>
<name>A0A243W696_9BACT</name>
<dbReference type="Proteomes" id="UP000194873">
    <property type="component" value="Unassembled WGS sequence"/>
</dbReference>
<dbReference type="Pfam" id="PF08448">
    <property type="entry name" value="PAS_4"/>
    <property type="match status" value="2"/>
</dbReference>
<keyword evidence="4" id="KW-0902">Two-component regulatory system</keyword>
<dbReference type="InterPro" id="IPR004358">
    <property type="entry name" value="Sig_transdc_His_kin-like_C"/>
</dbReference>
<dbReference type="AlphaFoldDB" id="A0A243W696"/>
<dbReference type="CDD" id="cd17546">
    <property type="entry name" value="REC_hyHK_CKI1_RcsC-like"/>
    <property type="match status" value="1"/>
</dbReference>
<dbReference type="SMART" id="SM00091">
    <property type="entry name" value="PAS"/>
    <property type="match status" value="2"/>
</dbReference>
<dbReference type="InterPro" id="IPR035965">
    <property type="entry name" value="PAS-like_dom_sf"/>
</dbReference>
<dbReference type="GO" id="GO:0000155">
    <property type="term" value="F:phosphorelay sensor kinase activity"/>
    <property type="evidence" value="ECO:0007669"/>
    <property type="project" value="InterPro"/>
</dbReference>
<feature type="modified residue" description="4-aspartylphosphate" evidence="5">
    <location>
        <position position="593"/>
    </location>
</feature>
<dbReference type="InterPro" id="IPR003661">
    <property type="entry name" value="HisK_dim/P_dom"/>
</dbReference>
<dbReference type="PANTHER" id="PTHR45339:SF1">
    <property type="entry name" value="HYBRID SIGNAL TRANSDUCTION HISTIDINE KINASE J"/>
    <property type="match status" value="1"/>
</dbReference>
<dbReference type="InterPro" id="IPR011006">
    <property type="entry name" value="CheY-like_superfamily"/>
</dbReference>
<dbReference type="SMART" id="SM00388">
    <property type="entry name" value="HisKA"/>
    <property type="match status" value="1"/>
</dbReference>
<dbReference type="RefSeq" id="WP_086597200.1">
    <property type="nucleotide sequence ID" value="NZ_MTSE01000037.1"/>
</dbReference>
<evidence type="ECO:0000256" key="6">
    <source>
        <dbReference type="SAM" id="Coils"/>
    </source>
</evidence>
<dbReference type="SUPFAM" id="SSF55785">
    <property type="entry name" value="PYP-like sensor domain (PAS domain)"/>
    <property type="match status" value="2"/>
</dbReference>
<organism evidence="9 10">
    <name type="scientific">Hymenobacter crusticola</name>
    <dbReference type="NCBI Taxonomy" id="1770526"/>
    <lineage>
        <taxon>Bacteria</taxon>
        <taxon>Pseudomonadati</taxon>
        <taxon>Bacteroidota</taxon>
        <taxon>Cytophagia</taxon>
        <taxon>Cytophagales</taxon>
        <taxon>Hymenobacteraceae</taxon>
        <taxon>Hymenobacter</taxon>
    </lineage>
</organism>
<dbReference type="OrthoDB" id="9797097at2"/>
<dbReference type="Gene3D" id="3.30.450.20">
    <property type="entry name" value="PAS domain"/>
    <property type="match status" value="2"/>
</dbReference>
<dbReference type="CDD" id="cd00130">
    <property type="entry name" value="PAS"/>
    <property type="match status" value="1"/>
</dbReference>
<accession>A0A243W696</accession>
<evidence type="ECO:0000256" key="5">
    <source>
        <dbReference type="PROSITE-ProRule" id="PRU00169"/>
    </source>
</evidence>
<dbReference type="SUPFAM" id="SSF55874">
    <property type="entry name" value="ATPase domain of HSP90 chaperone/DNA topoisomerase II/histidine kinase"/>
    <property type="match status" value="1"/>
</dbReference>
<reference evidence="9 10" key="1">
    <citation type="submission" date="2017-01" db="EMBL/GenBank/DDBJ databases">
        <title>A new Hymenobacter.</title>
        <authorList>
            <person name="Liang Y."/>
            <person name="Feng F."/>
        </authorList>
    </citation>
    <scope>NUCLEOTIDE SEQUENCE [LARGE SCALE GENOMIC DNA]</scope>
    <source>
        <strain evidence="9">MIMBbqt21</strain>
    </source>
</reference>
<dbReference type="PROSITE" id="PS50110">
    <property type="entry name" value="RESPONSE_REGULATORY"/>
    <property type="match status" value="1"/>
</dbReference>
<evidence type="ECO:0000256" key="3">
    <source>
        <dbReference type="ARBA" id="ARBA00022553"/>
    </source>
</evidence>
<dbReference type="CDD" id="cd16922">
    <property type="entry name" value="HATPase_EvgS-ArcB-TorS-like"/>
    <property type="match status" value="1"/>
</dbReference>
<dbReference type="InterPro" id="IPR036890">
    <property type="entry name" value="HATPase_C_sf"/>
</dbReference>
<dbReference type="InterPro" id="IPR013656">
    <property type="entry name" value="PAS_4"/>
</dbReference>
<proteinExistence type="predicted"/>
<dbReference type="FunFam" id="3.30.565.10:FF:000010">
    <property type="entry name" value="Sensor histidine kinase RcsC"/>
    <property type="match status" value="1"/>
</dbReference>
<dbReference type="SUPFAM" id="SSF52172">
    <property type="entry name" value="CheY-like"/>
    <property type="match status" value="1"/>
</dbReference>
<feature type="coiled-coil region" evidence="6">
    <location>
        <begin position="135"/>
        <end position="162"/>
    </location>
</feature>
<dbReference type="Pfam" id="PF00512">
    <property type="entry name" value="HisKA"/>
    <property type="match status" value="1"/>
</dbReference>